<dbReference type="Proteomes" id="UP000287605">
    <property type="component" value="Unassembled WGS sequence"/>
</dbReference>
<keyword evidence="2" id="KW-1185">Reference proteome</keyword>
<evidence type="ECO:0000313" key="1">
    <source>
        <dbReference type="EMBL" id="RSU13028.1"/>
    </source>
</evidence>
<dbReference type="InterPro" id="IPR022025">
    <property type="entry name" value="Amidoligase_2"/>
</dbReference>
<gene>
    <name evidence="1" type="ORF">CBF29_04995</name>
</gene>
<reference evidence="1 2" key="1">
    <citation type="submission" date="2017-05" db="EMBL/GenBank/DDBJ databases">
        <title>Vagococcus spp. assemblies.</title>
        <authorList>
            <person name="Gulvik C.A."/>
        </authorList>
    </citation>
    <scope>NUCLEOTIDE SEQUENCE [LARGE SCALE GENOMIC DNA]</scope>
    <source>
        <strain evidence="1 2">CCUG 51432</strain>
    </source>
</reference>
<protein>
    <submittedName>
        <fullName evidence="1">Uncharacterized protein</fullName>
    </submittedName>
</protein>
<dbReference type="RefSeq" id="WP_126808023.1">
    <property type="nucleotide sequence ID" value="NZ_NGKA01000006.1"/>
</dbReference>
<organism evidence="1 2">
    <name type="scientific">Vagococcus elongatus</name>
    <dbReference type="NCBI Taxonomy" id="180344"/>
    <lineage>
        <taxon>Bacteria</taxon>
        <taxon>Bacillati</taxon>
        <taxon>Bacillota</taxon>
        <taxon>Bacilli</taxon>
        <taxon>Lactobacillales</taxon>
        <taxon>Enterococcaceae</taxon>
        <taxon>Vagococcus</taxon>
    </lineage>
</organism>
<sequence>MLNSIIFHPISRKEIALKEISDHDVLIKDHIFRPKTWERLSLPNETKEDIRFFGLEFEFNIISTKKNKHLDNTAICRNILSLLNASGPHFHIMVDNSVRNGIEIVSNPMSIAYIRKMFNFPAITKELENLGLVASNDTGFHIHAGFNHTLRERNLILKLFSISYPLWLELSRRKIVRLQNRYVSTEFFMMNEKTQRRHEHNILSLMKTGNSFVDFNDLFFDNYEVKNRYNAINFLNPDTVEFRLLNGTVNPEIITESIDFITDFIALVDEISVTREDDIFHLHHFVERTNSSPLLNKTVKQIKKTYSLLEKNRLYYNYFYLLDCYWYESSLTFAEEGDYVITIKDYQHYLTLLKKITALLQRGMVLEANPIKEQVNDFLLASITEVVLVEDFVLGVIPVIHNVSYTELSKEHFHKKYVLLKGVNKDLVTPLLKYIHRKS</sequence>
<proteinExistence type="predicted"/>
<dbReference type="Pfam" id="PF12224">
    <property type="entry name" value="Amidoligase_2"/>
    <property type="match status" value="1"/>
</dbReference>
<evidence type="ECO:0000313" key="2">
    <source>
        <dbReference type="Proteomes" id="UP000287605"/>
    </source>
</evidence>
<dbReference type="AlphaFoldDB" id="A0A430AYB1"/>
<accession>A0A430AYB1</accession>
<comment type="caution">
    <text evidence="1">The sequence shown here is derived from an EMBL/GenBank/DDBJ whole genome shotgun (WGS) entry which is preliminary data.</text>
</comment>
<dbReference type="OrthoDB" id="1955672at2"/>
<dbReference type="EMBL" id="NGKA01000006">
    <property type="protein sequence ID" value="RSU13028.1"/>
    <property type="molecule type" value="Genomic_DNA"/>
</dbReference>
<name>A0A430AYB1_9ENTE</name>